<sequence length="86" mass="9994">ALELALEELKSLEPGQKVNFTATAKKYGCDRSTLSKRFRGLQASREQQYENQRHLNDQQEKSLLQYIDDLCKRGLPPTHQMLRNFA</sequence>
<accession>A0A6A6DNW9</accession>
<keyword evidence="1" id="KW-0238">DNA-binding</keyword>
<feature type="non-terminal residue" evidence="3">
    <location>
        <position position="1"/>
    </location>
</feature>
<dbReference type="InterPro" id="IPR006600">
    <property type="entry name" value="HTH_CenpB_DNA-bd_dom"/>
</dbReference>
<feature type="non-terminal residue" evidence="3">
    <location>
        <position position="86"/>
    </location>
</feature>
<dbReference type="OrthoDB" id="3942738at2759"/>
<protein>
    <recommendedName>
        <fullName evidence="2">HTH CENPB-type domain-containing protein</fullName>
    </recommendedName>
</protein>
<reference evidence="3" key="1">
    <citation type="journal article" date="2020" name="Stud. Mycol.">
        <title>101 Dothideomycetes genomes: a test case for predicting lifestyles and emergence of pathogens.</title>
        <authorList>
            <person name="Haridas S."/>
            <person name="Albert R."/>
            <person name="Binder M."/>
            <person name="Bloem J."/>
            <person name="Labutti K."/>
            <person name="Salamov A."/>
            <person name="Andreopoulos B."/>
            <person name="Baker S."/>
            <person name="Barry K."/>
            <person name="Bills G."/>
            <person name="Bluhm B."/>
            <person name="Cannon C."/>
            <person name="Castanera R."/>
            <person name="Culley D."/>
            <person name="Daum C."/>
            <person name="Ezra D."/>
            <person name="Gonzalez J."/>
            <person name="Henrissat B."/>
            <person name="Kuo A."/>
            <person name="Liang C."/>
            <person name="Lipzen A."/>
            <person name="Lutzoni F."/>
            <person name="Magnuson J."/>
            <person name="Mondo S."/>
            <person name="Nolan M."/>
            <person name="Ohm R."/>
            <person name="Pangilinan J."/>
            <person name="Park H.-J."/>
            <person name="Ramirez L."/>
            <person name="Alfaro M."/>
            <person name="Sun H."/>
            <person name="Tritt A."/>
            <person name="Yoshinaga Y."/>
            <person name="Zwiers L.-H."/>
            <person name="Turgeon B."/>
            <person name="Goodwin S."/>
            <person name="Spatafora J."/>
            <person name="Crous P."/>
            <person name="Grigoriev I."/>
        </authorList>
    </citation>
    <scope>NUCLEOTIDE SEQUENCE</scope>
    <source>
        <strain evidence="3">CBS 207.26</strain>
    </source>
</reference>
<dbReference type="GO" id="GO:0003677">
    <property type="term" value="F:DNA binding"/>
    <property type="evidence" value="ECO:0007669"/>
    <property type="project" value="UniProtKB-KW"/>
</dbReference>
<dbReference type="AlphaFoldDB" id="A0A6A6DNW9"/>
<feature type="domain" description="HTH CENPB-type" evidence="2">
    <location>
        <begin position="56"/>
        <end position="86"/>
    </location>
</feature>
<evidence type="ECO:0000313" key="4">
    <source>
        <dbReference type="Proteomes" id="UP000800200"/>
    </source>
</evidence>
<evidence type="ECO:0000256" key="1">
    <source>
        <dbReference type="ARBA" id="ARBA00023125"/>
    </source>
</evidence>
<evidence type="ECO:0000313" key="3">
    <source>
        <dbReference type="EMBL" id="KAF2179919.1"/>
    </source>
</evidence>
<proteinExistence type="predicted"/>
<gene>
    <name evidence="3" type="ORF">K469DRAFT_452292</name>
</gene>
<evidence type="ECO:0000259" key="2">
    <source>
        <dbReference type="Pfam" id="PF03221"/>
    </source>
</evidence>
<dbReference type="Proteomes" id="UP000800200">
    <property type="component" value="Unassembled WGS sequence"/>
</dbReference>
<organism evidence="3 4">
    <name type="scientific">Zopfia rhizophila CBS 207.26</name>
    <dbReference type="NCBI Taxonomy" id="1314779"/>
    <lineage>
        <taxon>Eukaryota</taxon>
        <taxon>Fungi</taxon>
        <taxon>Dikarya</taxon>
        <taxon>Ascomycota</taxon>
        <taxon>Pezizomycotina</taxon>
        <taxon>Dothideomycetes</taxon>
        <taxon>Dothideomycetes incertae sedis</taxon>
        <taxon>Zopfiaceae</taxon>
        <taxon>Zopfia</taxon>
    </lineage>
</organism>
<dbReference type="Pfam" id="PF03221">
    <property type="entry name" value="HTH_Tnp_Tc5"/>
    <property type="match status" value="1"/>
</dbReference>
<keyword evidence="4" id="KW-1185">Reference proteome</keyword>
<name>A0A6A6DNW9_9PEZI</name>
<dbReference type="EMBL" id="ML994662">
    <property type="protein sequence ID" value="KAF2179919.1"/>
    <property type="molecule type" value="Genomic_DNA"/>
</dbReference>